<reference evidence="1" key="1">
    <citation type="journal article" date="2019" name="bioRxiv">
        <title>The Genome of the Zebra Mussel, Dreissena polymorpha: A Resource for Invasive Species Research.</title>
        <authorList>
            <person name="McCartney M.A."/>
            <person name="Auch B."/>
            <person name="Kono T."/>
            <person name="Mallez S."/>
            <person name="Zhang Y."/>
            <person name="Obille A."/>
            <person name="Becker A."/>
            <person name="Abrahante J.E."/>
            <person name="Garbe J."/>
            <person name="Badalamenti J.P."/>
            <person name="Herman A."/>
            <person name="Mangelson H."/>
            <person name="Liachko I."/>
            <person name="Sullivan S."/>
            <person name="Sone E.D."/>
            <person name="Koren S."/>
            <person name="Silverstein K.A.T."/>
            <person name="Beckman K.B."/>
            <person name="Gohl D.M."/>
        </authorList>
    </citation>
    <scope>NUCLEOTIDE SEQUENCE</scope>
    <source>
        <strain evidence="1">Duluth1</strain>
        <tissue evidence="1">Whole animal</tissue>
    </source>
</reference>
<evidence type="ECO:0000313" key="2">
    <source>
        <dbReference type="Proteomes" id="UP000828390"/>
    </source>
</evidence>
<protein>
    <submittedName>
        <fullName evidence="1">Uncharacterized protein</fullName>
    </submittedName>
</protein>
<proteinExistence type="predicted"/>
<name>A0A9D4I8A6_DREPO</name>
<dbReference type="AlphaFoldDB" id="A0A9D4I8A6"/>
<dbReference type="EMBL" id="JAIWYP010000010">
    <property type="protein sequence ID" value="KAH3753596.1"/>
    <property type="molecule type" value="Genomic_DNA"/>
</dbReference>
<organism evidence="1 2">
    <name type="scientific">Dreissena polymorpha</name>
    <name type="common">Zebra mussel</name>
    <name type="synonym">Mytilus polymorpha</name>
    <dbReference type="NCBI Taxonomy" id="45954"/>
    <lineage>
        <taxon>Eukaryota</taxon>
        <taxon>Metazoa</taxon>
        <taxon>Spiralia</taxon>
        <taxon>Lophotrochozoa</taxon>
        <taxon>Mollusca</taxon>
        <taxon>Bivalvia</taxon>
        <taxon>Autobranchia</taxon>
        <taxon>Heteroconchia</taxon>
        <taxon>Euheterodonta</taxon>
        <taxon>Imparidentia</taxon>
        <taxon>Neoheterodontei</taxon>
        <taxon>Myida</taxon>
        <taxon>Dreissenoidea</taxon>
        <taxon>Dreissenidae</taxon>
        <taxon>Dreissena</taxon>
    </lineage>
</organism>
<keyword evidence="2" id="KW-1185">Reference proteome</keyword>
<gene>
    <name evidence="1" type="ORF">DPMN_188236</name>
</gene>
<reference evidence="1" key="2">
    <citation type="submission" date="2020-11" db="EMBL/GenBank/DDBJ databases">
        <authorList>
            <person name="McCartney M.A."/>
            <person name="Auch B."/>
            <person name="Kono T."/>
            <person name="Mallez S."/>
            <person name="Becker A."/>
            <person name="Gohl D.M."/>
            <person name="Silverstein K.A.T."/>
            <person name="Koren S."/>
            <person name="Bechman K.B."/>
            <person name="Herman A."/>
            <person name="Abrahante J.E."/>
            <person name="Garbe J."/>
        </authorList>
    </citation>
    <scope>NUCLEOTIDE SEQUENCE</scope>
    <source>
        <strain evidence="1">Duluth1</strain>
        <tissue evidence="1">Whole animal</tissue>
    </source>
</reference>
<dbReference type="Proteomes" id="UP000828390">
    <property type="component" value="Unassembled WGS sequence"/>
</dbReference>
<comment type="caution">
    <text evidence="1">The sequence shown here is derived from an EMBL/GenBank/DDBJ whole genome shotgun (WGS) entry which is preliminary data.</text>
</comment>
<evidence type="ECO:0000313" key="1">
    <source>
        <dbReference type="EMBL" id="KAH3753596.1"/>
    </source>
</evidence>
<sequence>MTTDIADLNCHAKNHLIQDHHLYRYMECANHGRNRNVELRKFDLNIKESAIQEKLTSGDSLMLL</sequence>
<accession>A0A9D4I8A6</accession>